<reference evidence="4" key="1">
    <citation type="submission" date="2019-01" db="EMBL/GenBank/DDBJ databases">
        <title>Draft genome sequences of three monokaryotic isolates of the white-rot basidiomycete fungus Dichomitus squalens.</title>
        <authorList>
            <consortium name="DOE Joint Genome Institute"/>
            <person name="Lopez S.C."/>
            <person name="Andreopoulos B."/>
            <person name="Pangilinan J."/>
            <person name="Lipzen A."/>
            <person name="Riley R."/>
            <person name="Ahrendt S."/>
            <person name="Ng V."/>
            <person name="Barry K."/>
            <person name="Daum C."/>
            <person name="Grigoriev I.V."/>
            <person name="Hilden K.S."/>
            <person name="Makela M.R."/>
            <person name="de Vries R.P."/>
        </authorList>
    </citation>
    <scope>NUCLEOTIDE SEQUENCE [LARGE SCALE GENOMIC DNA]</scope>
    <source>
        <strain evidence="4">OM18370.1</strain>
    </source>
</reference>
<feature type="compositionally biased region" description="Low complexity" evidence="2">
    <location>
        <begin position="193"/>
        <end position="203"/>
    </location>
</feature>
<dbReference type="PANTHER" id="PTHR24078:SF553">
    <property type="entry name" value="DNAJ HOMOLOG SUBFAMILY B MEMBER 5"/>
    <property type="match status" value="1"/>
</dbReference>
<keyword evidence="1" id="KW-0143">Chaperone</keyword>
<dbReference type="Proteomes" id="UP000292957">
    <property type="component" value="Unassembled WGS sequence"/>
</dbReference>
<dbReference type="CDD" id="cd06257">
    <property type="entry name" value="DnaJ"/>
    <property type="match status" value="1"/>
</dbReference>
<dbReference type="PRINTS" id="PR00625">
    <property type="entry name" value="JDOMAIN"/>
</dbReference>
<dbReference type="GO" id="GO:0051082">
    <property type="term" value="F:unfolded protein binding"/>
    <property type="evidence" value="ECO:0007669"/>
    <property type="project" value="InterPro"/>
</dbReference>
<feature type="region of interest" description="Disordered" evidence="2">
    <location>
        <begin position="71"/>
        <end position="131"/>
    </location>
</feature>
<dbReference type="GO" id="GO:0005829">
    <property type="term" value="C:cytosol"/>
    <property type="evidence" value="ECO:0007669"/>
    <property type="project" value="TreeGrafter"/>
</dbReference>
<proteinExistence type="predicted"/>
<dbReference type="FunFam" id="2.60.260.20:FF:000015">
    <property type="entry name" value="Heat shock protein 40"/>
    <property type="match status" value="1"/>
</dbReference>
<dbReference type="AlphaFoldDB" id="A0A4Q9MZD1"/>
<dbReference type="OrthoDB" id="10250354at2759"/>
<dbReference type="EMBL" id="ML143391">
    <property type="protein sequence ID" value="TBU33489.1"/>
    <property type="molecule type" value="Genomic_DNA"/>
</dbReference>
<dbReference type="FunFam" id="2.60.260.20:FF:000013">
    <property type="entry name" value="DnaJ subfamily B member 11"/>
    <property type="match status" value="1"/>
</dbReference>
<evidence type="ECO:0000259" key="3">
    <source>
        <dbReference type="PROSITE" id="PS50076"/>
    </source>
</evidence>
<dbReference type="Pfam" id="PF00226">
    <property type="entry name" value="DnaJ"/>
    <property type="match status" value="1"/>
</dbReference>
<dbReference type="SUPFAM" id="SSF46565">
    <property type="entry name" value="Chaperone J-domain"/>
    <property type="match status" value="1"/>
</dbReference>
<dbReference type="InterPro" id="IPR002939">
    <property type="entry name" value="DnaJ_C"/>
</dbReference>
<feature type="compositionally biased region" description="Gly residues" evidence="2">
    <location>
        <begin position="74"/>
        <end position="97"/>
    </location>
</feature>
<feature type="compositionally biased region" description="Gly residues" evidence="2">
    <location>
        <begin position="106"/>
        <end position="124"/>
    </location>
</feature>
<dbReference type="PANTHER" id="PTHR24078">
    <property type="entry name" value="DNAJ HOMOLOG SUBFAMILY C MEMBER"/>
    <property type="match status" value="1"/>
</dbReference>
<dbReference type="InterPro" id="IPR051339">
    <property type="entry name" value="DnaJ_subfamily_B"/>
</dbReference>
<dbReference type="InterPro" id="IPR008971">
    <property type="entry name" value="HSP40/DnaJ_pept-bd"/>
</dbReference>
<evidence type="ECO:0000256" key="2">
    <source>
        <dbReference type="SAM" id="MobiDB-lite"/>
    </source>
</evidence>
<dbReference type="InterPro" id="IPR036869">
    <property type="entry name" value="J_dom_sf"/>
</dbReference>
<evidence type="ECO:0000256" key="1">
    <source>
        <dbReference type="ARBA" id="ARBA00023186"/>
    </source>
</evidence>
<feature type="domain" description="J" evidence="3">
    <location>
        <begin position="4"/>
        <end position="69"/>
    </location>
</feature>
<dbReference type="InterPro" id="IPR018253">
    <property type="entry name" value="DnaJ_domain_CS"/>
</dbReference>
<organism evidence="4">
    <name type="scientific">Dichomitus squalens</name>
    <dbReference type="NCBI Taxonomy" id="114155"/>
    <lineage>
        <taxon>Eukaryota</taxon>
        <taxon>Fungi</taxon>
        <taxon>Dikarya</taxon>
        <taxon>Basidiomycota</taxon>
        <taxon>Agaricomycotina</taxon>
        <taxon>Agaricomycetes</taxon>
        <taxon>Polyporales</taxon>
        <taxon>Polyporaceae</taxon>
        <taxon>Dichomitus</taxon>
    </lineage>
</organism>
<sequence length="388" mass="40867">MGTDYYKLLGVSRDASEDDIKKAYKKMALKWHPDRNAGSEEAAKKFKEISEAFEVLSDKQKRTIYDQLGEEGLKGGGVPPQGAGGPGGFSSFGGFPGGTTFTFTSGPGGSFSSGGGGGGGGRGGFSPTDPNKIFEQIFGMGGLGGMGFGGMGGGFPGGGSRSTRMSSSMFDDEDDDMSGSFFSGGGMPGGMPRGRSTPHRTTSTPPPPQPSEITKPLKVSLEDLYSGTTKHLKVGRRLLNGGTEDKVLEIQIHPGWKSGTKIRFPRAGNEQPNGEAQDLVFVVEEKPHERFTRENNDLIATVKVPLVDALTGSAGKQVVEHLDGRKIQVTPPAGIIKPGQTTTISGEGMPVRKAGAVKQKGDMIVKWEVVFPDRLTAAQKEGVRKVLG</sequence>
<dbReference type="InterPro" id="IPR001623">
    <property type="entry name" value="DnaJ_domain"/>
</dbReference>
<protein>
    <recommendedName>
        <fullName evidence="3">J domain-containing protein</fullName>
    </recommendedName>
</protein>
<dbReference type="SMART" id="SM00271">
    <property type="entry name" value="DnaJ"/>
    <property type="match status" value="1"/>
</dbReference>
<dbReference type="PROSITE" id="PS00636">
    <property type="entry name" value="DNAJ_1"/>
    <property type="match status" value="1"/>
</dbReference>
<dbReference type="CDD" id="cd10747">
    <property type="entry name" value="DnaJ_C"/>
    <property type="match status" value="1"/>
</dbReference>
<dbReference type="PROSITE" id="PS50076">
    <property type="entry name" value="DNAJ_2"/>
    <property type="match status" value="1"/>
</dbReference>
<dbReference type="SUPFAM" id="SSF49493">
    <property type="entry name" value="HSP40/DnaJ peptide-binding domain"/>
    <property type="match status" value="2"/>
</dbReference>
<dbReference type="GO" id="GO:0006413">
    <property type="term" value="P:translational initiation"/>
    <property type="evidence" value="ECO:0007669"/>
    <property type="project" value="TreeGrafter"/>
</dbReference>
<dbReference type="Gene3D" id="2.60.260.20">
    <property type="entry name" value="Urease metallochaperone UreE, N-terminal domain"/>
    <property type="match status" value="2"/>
</dbReference>
<dbReference type="GO" id="GO:0006457">
    <property type="term" value="P:protein folding"/>
    <property type="evidence" value="ECO:0007669"/>
    <property type="project" value="InterPro"/>
</dbReference>
<dbReference type="GO" id="GO:0051087">
    <property type="term" value="F:protein-folding chaperone binding"/>
    <property type="evidence" value="ECO:0007669"/>
    <property type="project" value="TreeGrafter"/>
</dbReference>
<feature type="compositionally biased region" description="Gly residues" evidence="2">
    <location>
        <begin position="182"/>
        <end position="192"/>
    </location>
</feature>
<feature type="region of interest" description="Disordered" evidence="2">
    <location>
        <begin position="155"/>
        <end position="214"/>
    </location>
</feature>
<dbReference type="Gene3D" id="1.10.287.110">
    <property type="entry name" value="DnaJ domain"/>
    <property type="match status" value="1"/>
</dbReference>
<name>A0A4Q9MZD1_9APHY</name>
<accession>A0A4Q9MZD1</accession>
<evidence type="ECO:0000313" key="4">
    <source>
        <dbReference type="EMBL" id="TBU33489.1"/>
    </source>
</evidence>
<gene>
    <name evidence="4" type="ORF">BD311DRAFT_748682</name>
</gene>
<dbReference type="Pfam" id="PF01556">
    <property type="entry name" value="DnaJ_C"/>
    <property type="match status" value="1"/>
</dbReference>